<dbReference type="AlphaFoldDB" id="A0A6P6RNY8"/>
<dbReference type="InterPro" id="IPR008906">
    <property type="entry name" value="HATC_C_dom"/>
</dbReference>
<reference evidence="3" key="1">
    <citation type="submission" date="2025-08" db="UniProtKB">
        <authorList>
            <consortium name="RefSeq"/>
        </authorList>
    </citation>
    <scope>IDENTIFICATION</scope>
    <source>
        <strain evidence="3">Wakin</strain>
        <tissue evidence="3">Muscle</tissue>
    </source>
</reference>
<keyword evidence="2" id="KW-1185">Reference proteome</keyword>
<evidence type="ECO:0000313" key="2">
    <source>
        <dbReference type="Proteomes" id="UP000515129"/>
    </source>
</evidence>
<name>A0A6P6RNY8_CARAU</name>
<evidence type="ECO:0000313" key="3">
    <source>
        <dbReference type="RefSeq" id="XP_026147276.1"/>
    </source>
</evidence>
<protein>
    <submittedName>
        <fullName evidence="3">Zinc finger MYM-type protein 1-like</fullName>
    </submittedName>
</protein>
<dbReference type="RefSeq" id="XP_026147276.1">
    <property type="nucleotide sequence ID" value="XM_026291491.1"/>
</dbReference>
<accession>A0A6P6RNY8</accession>
<sequence length="707" mass="81246">MQPHIRSFPKTQMGNRKRAFKDSWYKDNIWLEYSLSKDSAFCYACRHFSLPNAPSSVFTSTTVFSNWKKALCKERGFKAHSKSDHHQNAMYAWKQHQHVVKTKSCLLDSINKEREKKIKENQLYIKTIADVLLLTATQNISQRGHRESENSNNKGNFIAILEEVAKHDPLIKKQMSAYGNSKYTSSGIQNEILECLAEMVQTEIIKEVKDSEVFSIIADETKDLGKKEQVSLVLRYYYNGTVHESFLKFQQAESLDAAGLSSMIIKCLEKYGLEYRTNLVGQGYDGAAVMSGRHSGVSKRIQDVAKYAFYIHCTAHCLNLVLVDSVKSVPEADTFFAVLQRLYTFISGSYVHKRWLEIQQDMYSGQPRELQKLSDTRWACRYSACRNLKDRLPAVFCLLQEIVCDNSGDRSVEARGLLAQLDLTFIGLLATFNTILGQSKFLSDMLQSPSVDLATAVNLVEALLDTLQRYRDENFFEDMWKEVEEMAVKCQVSLEKQEKRPQILSSRLCGSVVTSSTGARRENLGNKETFKSHILYPVIDSFMSELQRRFSKTNCEIMHGIQALHPKSSTFLHVEPLFSFAEIFESNIEDLKHELYQTKRVLERKDKKQMTSLIEFVIFLEPFKDVFHELFRLCKIAIVTPVSSAACERSFSALKLIKNHLRTTMGDERLSHLGVLSIESRRAKSINMDEFFKRFSSNHKNRRIVLF</sequence>
<feature type="domain" description="TTF-type" evidence="1">
    <location>
        <begin position="16"/>
        <end position="105"/>
    </location>
</feature>
<dbReference type="InterPro" id="IPR025398">
    <property type="entry name" value="DUF4371"/>
</dbReference>
<dbReference type="Pfam" id="PF05699">
    <property type="entry name" value="Dimer_Tnp_hAT"/>
    <property type="match status" value="1"/>
</dbReference>
<dbReference type="PANTHER" id="PTHR45749">
    <property type="match status" value="1"/>
</dbReference>
<dbReference type="InterPro" id="IPR006580">
    <property type="entry name" value="Znf_TTF"/>
</dbReference>
<dbReference type="GeneID" id="113121209"/>
<organism evidence="2 3">
    <name type="scientific">Carassius auratus</name>
    <name type="common">Goldfish</name>
    <dbReference type="NCBI Taxonomy" id="7957"/>
    <lineage>
        <taxon>Eukaryota</taxon>
        <taxon>Metazoa</taxon>
        <taxon>Chordata</taxon>
        <taxon>Craniata</taxon>
        <taxon>Vertebrata</taxon>
        <taxon>Euteleostomi</taxon>
        <taxon>Actinopterygii</taxon>
        <taxon>Neopterygii</taxon>
        <taxon>Teleostei</taxon>
        <taxon>Ostariophysi</taxon>
        <taxon>Cypriniformes</taxon>
        <taxon>Cyprinidae</taxon>
        <taxon>Cyprininae</taxon>
        <taxon>Carassius</taxon>
    </lineage>
</organism>
<dbReference type="InterPro" id="IPR012337">
    <property type="entry name" value="RNaseH-like_sf"/>
</dbReference>
<evidence type="ECO:0000259" key="1">
    <source>
        <dbReference type="SMART" id="SM00597"/>
    </source>
</evidence>
<dbReference type="GO" id="GO:0046983">
    <property type="term" value="F:protein dimerization activity"/>
    <property type="evidence" value="ECO:0007669"/>
    <property type="project" value="InterPro"/>
</dbReference>
<dbReference type="Pfam" id="PF14291">
    <property type="entry name" value="DUF4371"/>
    <property type="match status" value="1"/>
</dbReference>
<dbReference type="OrthoDB" id="1739706at2759"/>
<gene>
    <name evidence="3" type="primary">LOC113121209</name>
</gene>
<dbReference type="PANTHER" id="PTHR45749:SF37">
    <property type="entry name" value="OS05G0311600 PROTEIN"/>
    <property type="match status" value="1"/>
</dbReference>
<dbReference type="KEGG" id="caua:113121209"/>
<dbReference type="Proteomes" id="UP000515129">
    <property type="component" value="Chromosome 20"/>
</dbReference>
<proteinExistence type="predicted"/>
<dbReference type="SMART" id="SM00597">
    <property type="entry name" value="ZnF_TTF"/>
    <property type="match status" value="1"/>
</dbReference>
<dbReference type="SUPFAM" id="SSF53098">
    <property type="entry name" value="Ribonuclease H-like"/>
    <property type="match status" value="1"/>
</dbReference>